<dbReference type="AlphaFoldDB" id="A0A7W6DRR3"/>
<gene>
    <name evidence="1" type="ORF">GGQ68_000265</name>
</gene>
<accession>A0A7W6DRR3</accession>
<sequence length="45" mass="4628">MSRTAFAQLKVEGPSFGPATGVPVSLEDCESAALPNEMYRANGAG</sequence>
<protein>
    <submittedName>
        <fullName evidence="1">Uncharacterized protein</fullName>
    </submittedName>
</protein>
<dbReference type="EMBL" id="JACIEJ010000001">
    <property type="protein sequence ID" value="MBB3983954.1"/>
    <property type="molecule type" value="Genomic_DNA"/>
</dbReference>
<keyword evidence="2" id="KW-1185">Reference proteome</keyword>
<proteinExistence type="predicted"/>
<name>A0A7W6DRR3_9RHOB</name>
<evidence type="ECO:0000313" key="1">
    <source>
        <dbReference type="EMBL" id="MBB3983954.1"/>
    </source>
</evidence>
<organism evidence="1 2">
    <name type="scientific">Sagittula marina</name>
    <dbReference type="NCBI Taxonomy" id="943940"/>
    <lineage>
        <taxon>Bacteria</taxon>
        <taxon>Pseudomonadati</taxon>
        <taxon>Pseudomonadota</taxon>
        <taxon>Alphaproteobacteria</taxon>
        <taxon>Rhodobacterales</taxon>
        <taxon>Roseobacteraceae</taxon>
        <taxon>Sagittula</taxon>
    </lineage>
</organism>
<dbReference type="Proteomes" id="UP000541426">
    <property type="component" value="Unassembled WGS sequence"/>
</dbReference>
<evidence type="ECO:0000313" key="2">
    <source>
        <dbReference type="Proteomes" id="UP000541426"/>
    </source>
</evidence>
<dbReference type="RefSeq" id="WP_344716573.1">
    <property type="nucleotide sequence ID" value="NZ_BAABBZ010000012.1"/>
</dbReference>
<comment type="caution">
    <text evidence="1">The sequence shown here is derived from an EMBL/GenBank/DDBJ whole genome shotgun (WGS) entry which is preliminary data.</text>
</comment>
<reference evidence="1 2" key="1">
    <citation type="submission" date="2020-08" db="EMBL/GenBank/DDBJ databases">
        <title>Genomic Encyclopedia of Type Strains, Phase IV (KMG-IV): sequencing the most valuable type-strain genomes for metagenomic binning, comparative biology and taxonomic classification.</title>
        <authorList>
            <person name="Goeker M."/>
        </authorList>
    </citation>
    <scope>NUCLEOTIDE SEQUENCE [LARGE SCALE GENOMIC DNA]</scope>
    <source>
        <strain evidence="1 2">DSM 102235</strain>
    </source>
</reference>